<accession>A0A5C8KCG9</accession>
<reference evidence="2 3" key="1">
    <citation type="submission" date="2019-08" db="EMBL/GenBank/DDBJ databases">
        <authorList>
            <person name="Shi S."/>
        </authorList>
    </citation>
    <scope>NUCLEOTIDE SEQUENCE [LARGE SCALE GENOMIC DNA]</scope>
    <source>
        <strain evidence="2 3">GY10130</strain>
    </source>
</reference>
<feature type="transmembrane region" description="Helical" evidence="1">
    <location>
        <begin position="50"/>
        <end position="72"/>
    </location>
</feature>
<comment type="caution">
    <text evidence="2">The sequence shown here is derived from an EMBL/GenBank/DDBJ whole genome shotgun (WGS) entry which is preliminary data.</text>
</comment>
<proteinExistence type="predicted"/>
<organism evidence="2 3">
    <name type="scientific">Pontibacter qinzhouensis</name>
    <dbReference type="NCBI Taxonomy" id="2603253"/>
    <lineage>
        <taxon>Bacteria</taxon>
        <taxon>Pseudomonadati</taxon>
        <taxon>Bacteroidota</taxon>
        <taxon>Cytophagia</taxon>
        <taxon>Cytophagales</taxon>
        <taxon>Hymenobacteraceae</taxon>
        <taxon>Pontibacter</taxon>
    </lineage>
</organism>
<sequence length="112" mass="12482">MATGTTTAKLLRGLGLNSTNRSIFMLVLVWLLNVAWLGINYFWRIASLQVLVGVQILLLVYGAMALVAYVYWGLKQVREQDAPYSGVLVGVIVAITLLYFNVNLLQYVLALF</sequence>
<keyword evidence="3" id="KW-1185">Reference proteome</keyword>
<evidence type="ECO:0000313" key="2">
    <source>
        <dbReference type="EMBL" id="TXK50862.1"/>
    </source>
</evidence>
<dbReference type="Proteomes" id="UP000321926">
    <property type="component" value="Unassembled WGS sequence"/>
</dbReference>
<gene>
    <name evidence="2" type="ORF">FVR03_04200</name>
</gene>
<keyword evidence="1" id="KW-0472">Membrane</keyword>
<dbReference type="OrthoDB" id="853563at2"/>
<evidence type="ECO:0000313" key="3">
    <source>
        <dbReference type="Proteomes" id="UP000321926"/>
    </source>
</evidence>
<dbReference type="EMBL" id="VRTY01000010">
    <property type="protein sequence ID" value="TXK50862.1"/>
    <property type="molecule type" value="Genomic_DNA"/>
</dbReference>
<protein>
    <submittedName>
        <fullName evidence="2">Uncharacterized protein</fullName>
    </submittedName>
</protein>
<dbReference type="RefSeq" id="WP_147920515.1">
    <property type="nucleotide sequence ID" value="NZ_VRTY01000010.1"/>
</dbReference>
<dbReference type="AlphaFoldDB" id="A0A5C8KCG9"/>
<evidence type="ECO:0000256" key="1">
    <source>
        <dbReference type="SAM" id="Phobius"/>
    </source>
</evidence>
<name>A0A5C8KCG9_9BACT</name>
<keyword evidence="1" id="KW-1133">Transmembrane helix</keyword>
<feature type="transmembrane region" description="Helical" evidence="1">
    <location>
        <begin position="84"/>
        <end position="109"/>
    </location>
</feature>
<keyword evidence="1" id="KW-0812">Transmembrane</keyword>
<feature type="transmembrane region" description="Helical" evidence="1">
    <location>
        <begin position="23"/>
        <end position="43"/>
    </location>
</feature>